<keyword evidence="10" id="KW-0347">Helicase</keyword>
<feature type="compositionally biased region" description="Polar residues" evidence="22">
    <location>
        <begin position="33"/>
        <end position="46"/>
    </location>
</feature>
<comment type="pathway">
    <text evidence="3">Protein modification; protein ubiquitination.</text>
</comment>
<evidence type="ECO:0000256" key="8">
    <source>
        <dbReference type="ARBA" id="ARBA00022786"/>
    </source>
</evidence>
<dbReference type="CDD" id="cd22095">
    <property type="entry name" value="F-box_FBXO18"/>
    <property type="match status" value="1"/>
</dbReference>
<evidence type="ECO:0000256" key="12">
    <source>
        <dbReference type="ARBA" id="ARBA00023125"/>
    </source>
</evidence>
<accession>G1KBC6</accession>
<dbReference type="FunFam" id="1.20.1280.50:FF:000011">
    <property type="entry name" value="F-box DNA helicase 1"/>
    <property type="match status" value="1"/>
</dbReference>
<keyword evidence="25" id="KW-1185">Reference proteome</keyword>
<dbReference type="GO" id="GO:0000785">
    <property type="term" value="C:chromatin"/>
    <property type="evidence" value="ECO:0007669"/>
    <property type="project" value="Ensembl"/>
</dbReference>
<dbReference type="Ensembl" id="ENSACAT00000002937.4">
    <property type="protein sequence ID" value="ENSACAP00000002866.3"/>
    <property type="gene ID" value="ENSACAG00000002729.4"/>
</dbReference>
<evidence type="ECO:0000256" key="11">
    <source>
        <dbReference type="ARBA" id="ARBA00022840"/>
    </source>
</evidence>
<comment type="catalytic activity">
    <reaction evidence="16">
        <text>Couples ATP hydrolysis with the unwinding of duplex DNA by translocating in the 3'-5' direction.</text>
        <dbReference type="EC" id="5.6.2.4"/>
    </reaction>
</comment>
<dbReference type="GO" id="GO:0043138">
    <property type="term" value="F:3'-5' DNA helicase activity"/>
    <property type="evidence" value="ECO:0000318"/>
    <property type="project" value="GO_Central"/>
</dbReference>
<evidence type="ECO:0000256" key="1">
    <source>
        <dbReference type="ARBA" id="ARBA00004123"/>
    </source>
</evidence>
<dbReference type="Gene3D" id="1.20.1280.50">
    <property type="match status" value="1"/>
</dbReference>
<evidence type="ECO:0000256" key="17">
    <source>
        <dbReference type="ARBA" id="ARBA00034808"/>
    </source>
</evidence>
<evidence type="ECO:0000256" key="13">
    <source>
        <dbReference type="ARBA" id="ARBA00023204"/>
    </source>
</evidence>
<keyword evidence="9" id="KW-0378">Hydrolase</keyword>
<feature type="domain" description="F-box" evidence="23">
    <location>
        <begin position="203"/>
        <end position="252"/>
    </location>
</feature>
<dbReference type="SMART" id="SM00256">
    <property type="entry name" value="FBOX"/>
    <property type="match status" value="1"/>
</dbReference>
<dbReference type="GO" id="GO:0072429">
    <property type="term" value="P:response to intra-S DNA damage checkpoint signaling"/>
    <property type="evidence" value="ECO:0007669"/>
    <property type="project" value="Ensembl"/>
</dbReference>
<sequence>MSVSNKIKTEEATDPPLSTDEDSCSLLEDYESAPSTCPQASHNSDQWEQDDDKSMLEGLLECPLGDGSVKREVDDTEVNLLPDVCFQLLRTASWEVPQGSINHMSASNRIKTEETADPPLATDEDSCSLLEGCEEPVVPSKRARISLYGDQWEQDDDKSLLEGLLECPLGDGSVEQECDDTEIDPLPDACFGLLGTASWDVPQGSIDQLPDEVLQEIFALVPATDLFQSLSLVCQRWWRIIADHQFIPWKKLYHQYLKAQPEALLTVKAILQRYHLSKEQDECMLGFIRCVASIKPYRCRDPEAILECLKNHSLFPKADICIANRLPDLQDSKPEAPYSWAVMSAIVLLSGSVCDIQELVACLRRPSSTLSSIDIMEALYCMGTLLYAMRESDIRVSNRIHYNIFYCLYLLENSNGVPVLAVPEAASSSYGRGFQNSSRPALQPTCEQQQIINHAIAPKQVVKIMAFAGTGKTSTLVKYAEKWSNLRFLYLAFNKTIAEQGTRAFPPNVTCKTIHSLAFAQVGKNYSQQRKLNAGSLSSYWVSFVLQNRQGQSPFIRAKGVVQTLGKFFASADEAISLEHTPIWRKNNQGEKVLLEPEEKQIIISEANQIWTNMKRLSPTREMAYKMIHDGYLKLWQLQKPLLSDYDAILVDEAQDCTPAVMDIVLSQPCGVILVGDPHQQIYSFRGAVNAMSEVPHTHIYYLTQSFRFGAEIAYVGATILDVCKKIRNKTLVGGSQEGDVSGVGVTGKVARLSRNNQTIFEDAVNVTEGESPAKIYFLGGLNAFGLEKIHDVWKLLHPELGLEVKDSFLRRWVQKGFSALKDYMVKSEDKQLEMKIAIVEKYRDRIPELLQRITRHHTSHSEMADYVLGTVHKSKGLEFDVVQVANDFVTIPLAWHNLLRLPMFRIDTVPADEWNLLYVAVTRAKKRLVLPKFLSHLLTMAGEYFLRPELTSDVCKDGQVKCSVRGCLNDIPPESLLTMRKMPFVYSDGTADPESLLCHACLGHRLGPLAWLTVAPNVVEALNPAEEAIEIPQMVQILFEWI</sequence>
<dbReference type="InterPro" id="IPR036047">
    <property type="entry name" value="F-box-like_dom_sf"/>
</dbReference>
<evidence type="ECO:0000256" key="15">
    <source>
        <dbReference type="ARBA" id="ARBA00023242"/>
    </source>
</evidence>
<dbReference type="Proteomes" id="UP000001646">
    <property type="component" value="Chromosome 5"/>
</dbReference>
<evidence type="ECO:0000256" key="14">
    <source>
        <dbReference type="ARBA" id="ARBA00023235"/>
    </source>
</evidence>
<keyword evidence="6" id="KW-0547">Nucleotide-binding</keyword>
<evidence type="ECO:0000256" key="7">
    <source>
        <dbReference type="ARBA" id="ARBA00022763"/>
    </source>
</evidence>
<dbReference type="GO" id="GO:2000042">
    <property type="term" value="P:negative regulation of double-strand break repair via homologous recombination"/>
    <property type="evidence" value="ECO:0007669"/>
    <property type="project" value="Ensembl"/>
</dbReference>
<dbReference type="Gene3D" id="3.40.50.300">
    <property type="entry name" value="P-loop containing nucleotide triphosphate hydrolases"/>
    <property type="match status" value="2"/>
</dbReference>
<reference evidence="24" key="3">
    <citation type="submission" date="2025-09" db="UniProtKB">
        <authorList>
            <consortium name="Ensembl"/>
        </authorList>
    </citation>
    <scope>IDENTIFICATION</scope>
</reference>
<reference evidence="24 25" key="1">
    <citation type="submission" date="2009-12" db="EMBL/GenBank/DDBJ databases">
        <title>The Genome Sequence of Anolis carolinensis (Green Anole Lizard).</title>
        <authorList>
            <consortium name="The Genome Sequencing Platform"/>
            <person name="Di Palma F."/>
            <person name="Alfoldi J."/>
            <person name="Heiman D."/>
            <person name="Young S."/>
            <person name="Grabherr M."/>
            <person name="Johnson J."/>
            <person name="Lander E.S."/>
            <person name="Lindblad-Toh K."/>
        </authorList>
    </citation>
    <scope>NUCLEOTIDE SEQUENCE [LARGE SCALE GENOMIC DNA]</scope>
    <source>
        <strain evidence="24 25">JBL SC #1</strain>
    </source>
</reference>
<dbReference type="GO" id="GO:0005524">
    <property type="term" value="F:ATP binding"/>
    <property type="evidence" value="ECO:0007669"/>
    <property type="project" value="UniProtKB-KW"/>
</dbReference>
<evidence type="ECO:0000256" key="21">
    <source>
        <dbReference type="ARBA" id="ARBA00079567"/>
    </source>
</evidence>
<evidence type="ECO:0000256" key="6">
    <source>
        <dbReference type="ARBA" id="ARBA00022741"/>
    </source>
</evidence>
<evidence type="ECO:0000259" key="23">
    <source>
        <dbReference type="PROSITE" id="PS50181"/>
    </source>
</evidence>
<dbReference type="SUPFAM" id="SSF81383">
    <property type="entry name" value="F-box domain"/>
    <property type="match status" value="1"/>
</dbReference>
<organism evidence="24 25">
    <name type="scientific">Anolis carolinensis</name>
    <name type="common">Green anole</name>
    <name type="synonym">American chameleon</name>
    <dbReference type="NCBI Taxonomy" id="28377"/>
    <lineage>
        <taxon>Eukaryota</taxon>
        <taxon>Metazoa</taxon>
        <taxon>Chordata</taxon>
        <taxon>Craniata</taxon>
        <taxon>Vertebrata</taxon>
        <taxon>Euteleostomi</taxon>
        <taxon>Lepidosauria</taxon>
        <taxon>Squamata</taxon>
        <taxon>Bifurcata</taxon>
        <taxon>Unidentata</taxon>
        <taxon>Episquamata</taxon>
        <taxon>Toxicofera</taxon>
        <taxon>Iguania</taxon>
        <taxon>Dactyloidae</taxon>
        <taxon>Anolis</taxon>
    </lineage>
</organism>
<protein>
    <recommendedName>
        <fullName evidence="19">F-box DNA helicase 1</fullName>
        <ecNumber evidence="17">5.6.2.4</ecNumber>
    </recommendedName>
    <alternativeName>
        <fullName evidence="21">DNA 3'-5' helicase 1</fullName>
    </alternativeName>
    <alternativeName>
        <fullName evidence="20">F-box only protein 18</fullName>
    </alternativeName>
</protein>
<evidence type="ECO:0000256" key="20">
    <source>
        <dbReference type="ARBA" id="ARBA00075040"/>
    </source>
</evidence>
<dbReference type="CTD" id="84893"/>
<evidence type="ECO:0000256" key="16">
    <source>
        <dbReference type="ARBA" id="ARBA00034617"/>
    </source>
</evidence>
<dbReference type="GO" id="GO:0006308">
    <property type="term" value="P:DNA catabolic process"/>
    <property type="evidence" value="ECO:0007669"/>
    <property type="project" value="Ensembl"/>
</dbReference>
<dbReference type="InterPro" id="IPR001810">
    <property type="entry name" value="F-box_dom"/>
</dbReference>
<reference evidence="24" key="2">
    <citation type="submission" date="2025-08" db="UniProtKB">
        <authorList>
            <consortium name="Ensembl"/>
        </authorList>
    </citation>
    <scope>IDENTIFICATION</scope>
</reference>
<evidence type="ECO:0000313" key="25">
    <source>
        <dbReference type="Proteomes" id="UP000001646"/>
    </source>
</evidence>
<dbReference type="PANTHER" id="PTHR11070">
    <property type="entry name" value="UVRD / RECB / PCRA DNA HELICASE FAMILY MEMBER"/>
    <property type="match status" value="1"/>
</dbReference>
<dbReference type="FunCoup" id="G1KBC6">
    <property type="interactions" value="517"/>
</dbReference>
<dbReference type="GO" id="GO:0003697">
    <property type="term" value="F:single-stranded DNA binding"/>
    <property type="evidence" value="ECO:0007669"/>
    <property type="project" value="Ensembl"/>
</dbReference>
<gene>
    <name evidence="24" type="primary">FBH1</name>
</gene>
<dbReference type="GeneTree" id="ENSGT00390000011669"/>
<evidence type="ECO:0000256" key="19">
    <source>
        <dbReference type="ARBA" id="ARBA00071173"/>
    </source>
</evidence>
<evidence type="ECO:0000256" key="3">
    <source>
        <dbReference type="ARBA" id="ARBA00004906"/>
    </source>
</evidence>
<dbReference type="HOGENOM" id="CLU_009740_0_0_1"/>
<dbReference type="OrthoDB" id="1470711at2759"/>
<feature type="compositionally biased region" description="Acidic residues" evidence="22">
    <location>
        <begin position="19"/>
        <end position="31"/>
    </location>
</feature>
<dbReference type="STRING" id="28377.ENSACAP00000002866"/>
<evidence type="ECO:0000256" key="10">
    <source>
        <dbReference type="ARBA" id="ARBA00022806"/>
    </source>
</evidence>
<keyword evidence="8" id="KW-0833">Ubl conjugation pathway</keyword>
<dbReference type="SUPFAM" id="SSF52540">
    <property type="entry name" value="P-loop containing nucleoside triphosphate hydrolases"/>
    <property type="match status" value="1"/>
</dbReference>
<dbReference type="Pfam" id="PF12937">
    <property type="entry name" value="F-box-like"/>
    <property type="match status" value="1"/>
</dbReference>
<dbReference type="Bgee" id="ENSACAG00000002729">
    <property type="expression patterns" value="Expressed in embryonic post-anal tail and 13 other cell types or tissues"/>
</dbReference>
<dbReference type="GO" id="GO:0016567">
    <property type="term" value="P:protein ubiquitination"/>
    <property type="evidence" value="ECO:0007669"/>
    <property type="project" value="Ensembl"/>
</dbReference>
<dbReference type="PANTHER" id="PTHR11070:SF30">
    <property type="entry name" value="F-BOX DNA HELICASE 1"/>
    <property type="match status" value="1"/>
</dbReference>
<keyword evidence="14" id="KW-0413">Isomerase</keyword>
<dbReference type="InterPro" id="IPR014017">
    <property type="entry name" value="DNA_helicase_UvrD-like_C"/>
</dbReference>
<dbReference type="GO" id="GO:0015616">
    <property type="term" value="F:DNA translocase activity"/>
    <property type="evidence" value="ECO:0007669"/>
    <property type="project" value="Ensembl"/>
</dbReference>
<dbReference type="GO" id="GO:0003690">
    <property type="term" value="F:double-stranded DNA binding"/>
    <property type="evidence" value="ECO:0007669"/>
    <property type="project" value="Ensembl"/>
</dbReference>
<name>G1KBC6_ANOCA</name>
<dbReference type="GO" id="GO:0000724">
    <property type="term" value="P:double-strand break repair via homologous recombination"/>
    <property type="evidence" value="ECO:0000318"/>
    <property type="project" value="GO_Central"/>
</dbReference>
<keyword evidence="11" id="KW-0067">ATP-binding</keyword>
<dbReference type="InterPro" id="IPR027417">
    <property type="entry name" value="P-loop_NTPase"/>
</dbReference>
<keyword evidence="13" id="KW-0234">DNA repair</keyword>
<dbReference type="GO" id="GO:0005634">
    <property type="term" value="C:nucleus"/>
    <property type="evidence" value="ECO:0000318"/>
    <property type="project" value="GO_Central"/>
</dbReference>
<dbReference type="InterPro" id="IPR000212">
    <property type="entry name" value="DNA_helicase_UvrD/REP"/>
</dbReference>
<dbReference type="GO" id="GO:0031297">
    <property type="term" value="P:replication fork processing"/>
    <property type="evidence" value="ECO:0000318"/>
    <property type="project" value="GO_Central"/>
</dbReference>
<dbReference type="eggNOG" id="KOG2108">
    <property type="taxonomic scope" value="Eukaryota"/>
</dbReference>
<evidence type="ECO:0000256" key="5">
    <source>
        <dbReference type="ARBA" id="ARBA00022454"/>
    </source>
</evidence>
<evidence type="ECO:0000256" key="18">
    <source>
        <dbReference type="ARBA" id="ARBA00048988"/>
    </source>
</evidence>
<proteinExistence type="inferred from homology"/>
<dbReference type="GeneID" id="100553441"/>
<dbReference type="KEGG" id="acs:100553441"/>
<keyword evidence="7" id="KW-0227">DNA damage</keyword>
<feature type="region of interest" description="Disordered" evidence="22">
    <location>
        <begin position="1"/>
        <end position="52"/>
    </location>
</feature>
<dbReference type="Pfam" id="PF13361">
    <property type="entry name" value="UvrD_C"/>
    <property type="match status" value="1"/>
</dbReference>
<dbReference type="GO" id="GO:0019005">
    <property type="term" value="C:SCF ubiquitin ligase complex"/>
    <property type="evidence" value="ECO:0007669"/>
    <property type="project" value="Ensembl"/>
</dbReference>
<dbReference type="InParanoid" id="G1KBC6"/>
<keyword evidence="12" id="KW-0238">DNA-binding</keyword>
<dbReference type="GO" id="GO:1902231">
    <property type="term" value="P:positive regulation of intrinsic apoptotic signaling pathway in response to DNA damage"/>
    <property type="evidence" value="ECO:0007669"/>
    <property type="project" value="Ensembl"/>
</dbReference>
<keyword evidence="15" id="KW-0539">Nucleus</keyword>
<keyword evidence="5" id="KW-0158">Chromosome</keyword>
<evidence type="ECO:0000256" key="4">
    <source>
        <dbReference type="ARBA" id="ARBA00009922"/>
    </source>
</evidence>
<dbReference type="GO" id="GO:0016787">
    <property type="term" value="F:hydrolase activity"/>
    <property type="evidence" value="ECO:0007669"/>
    <property type="project" value="UniProtKB-KW"/>
</dbReference>
<evidence type="ECO:0000313" key="24">
    <source>
        <dbReference type="Ensembl" id="ENSACAP00000002866.3"/>
    </source>
</evidence>
<dbReference type="AlphaFoldDB" id="G1KBC6"/>
<comment type="similarity">
    <text evidence="4">Belongs to the helicase family. UvrD subfamily.</text>
</comment>
<comment type="subcellular location">
    <subcellularLocation>
        <location evidence="2">Chromosome</location>
    </subcellularLocation>
    <subcellularLocation>
        <location evidence="1">Nucleus</location>
    </subcellularLocation>
</comment>
<evidence type="ECO:0000256" key="2">
    <source>
        <dbReference type="ARBA" id="ARBA00004286"/>
    </source>
</evidence>
<evidence type="ECO:0000256" key="22">
    <source>
        <dbReference type="SAM" id="MobiDB-lite"/>
    </source>
</evidence>
<comment type="catalytic activity">
    <reaction evidence="18">
        <text>ATP + H2O = ADP + phosphate + H(+)</text>
        <dbReference type="Rhea" id="RHEA:13065"/>
        <dbReference type="ChEBI" id="CHEBI:15377"/>
        <dbReference type="ChEBI" id="CHEBI:15378"/>
        <dbReference type="ChEBI" id="CHEBI:30616"/>
        <dbReference type="ChEBI" id="CHEBI:43474"/>
        <dbReference type="ChEBI" id="CHEBI:456216"/>
        <dbReference type="EC" id="5.6.2.4"/>
    </reaction>
</comment>
<dbReference type="EC" id="5.6.2.4" evidence="17"/>
<dbReference type="PROSITE" id="PS50181">
    <property type="entry name" value="FBOX"/>
    <property type="match status" value="1"/>
</dbReference>
<evidence type="ECO:0000256" key="9">
    <source>
        <dbReference type="ARBA" id="ARBA00022801"/>
    </source>
</evidence>
<dbReference type="CDD" id="cd18786">
    <property type="entry name" value="SF1_C"/>
    <property type="match status" value="1"/>
</dbReference>
<dbReference type="Pfam" id="PF13245">
    <property type="entry name" value="AAA_19"/>
    <property type="match status" value="1"/>
</dbReference>